<feature type="region of interest" description="Disordered" evidence="1">
    <location>
        <begin position="193"/>
        <end position="213"/>
    </location>
</feature>
<reference evidence="2 3" key="1">
    <citation type="submission" date="2016-10" db="EMBL/GenBank/DDBJ databases">
        <authorList>
            <person name="Varghese N."/>
            <person name="Submissions S."/>
        </authorList>
    </citation>
    <scope>NUCLEOTIDE SEQUENCE [LARGE SCALE GENOMIC DNA]</scope>
    <source>
        <strain evidence="2 3">DSM 16525</strain>
    </source>
</reference>
<evidence type="ECO:0008006" key="4">
    <source>
        <dbReference type="Google" id="ProtNLM"/>
    </source>
</evidence>
<comment type="caution">
    <text evidence="2">The sequence shown here is derived from an EMBL/GenBank/DDBJ whole genome shotgun (WGS) entry which is preliminary data.</text>
</comment>
<evidence type="ECO:0000256" key="1">
    <source>
        <dbReference type="SAM" id="MobiDB-lite"/>
    </source>
</evidence>
<sequence>MLELQRWLSPDEAWRWLREQHDFAGLDVDPEMIASGYGSSGAGLYTPQRGETLTFDESRGGVIVEGSVICDGLVLNRGLVFIRGHLTCRALLNQGYLIVAGDLRCERFIGENETGGTHVLGSAEGAAVTLHVHHLTTGQDRLLDRVDDEAAGREGARARLESWGLLQPQEPWLPWDALTERFSQWAGARPVSPEWTTRDFVPRPPPKPPQRRESSALVQELDAWLADASRSQREKLTALETEWLPRLGPSERAEASTVITRHINSPKLRAARDALLSKLA</sequence>
<accession>A0ABY1CRJ6</accession>
<dbReference type="RefSeq" id="WP_143097360.1">
    <property type="nucleotide sequence ID" value="NZ_BJXR01000038.1"/>
</dbReference>
<gene>
    <name evidence="2" type="ORF">SAMN05443572_11016</name>
</gene>
<protein>
    <recommendedName>
        <fullName evidence="4">Polymer-forming cytoskeletal protein</fullName>
    </recommendedName>
</protein>
<organism evidence="2 3">
    <name type="scientific">Myxococcus fulvus</name>
    <dbReference type="NCBI Taxonomy" id="33"/>
    <lineage>
        <taxon>Bacteria</taxon>
        <taxon>Pseudomonadati</taxon>
        <taxon>Myxococcota</taxon>
        <taxon>Myxococcia</taxon>
        <taxon>Myxococcales</taxon>
        <taxon>Cystobacterineae</taxon>
        <taxon>Myxococcaceae</taxon>
        <taxon>Myxococcus</taxon>
    </lineage>
</organism>
<evidence type="ECO:0000313" key="3">
    <source>
        <dbReference type="Proteomes" id="UP000183760"/>
    </source>
</evidence>
<name>A0ABY1CRJ6_MYXFU</name>
<dbReference type="EMBL" id="FOIB01000010">
    <property type="protein sequence ID" value="SEU34206.1"/>
    <property type="molecule type" value="Genomic_DNA"/>
</dbReference>
<evidence type="ECO:0000313" key="2">
    <source>
        <dbReference type="EMBL" id="SEU34206.1"/>
    </source>
</evidence>
<dbReference type="Proteomes" id="UP000183760">
    <property type="component" value="Unassembled WGS sequence"/>
</dbReference>
<keyword evidence="3" id="KW-1185">Reference proteome</keyword>
<proteinExistence type="predicted"/>